<evidence type="ECO:0000256" key="1">
    <source>
        <dbReference type="ARBA" id="ARBA00004370"/>
    </source>
</evidence>
<feature type="transmembrane region" description="Helical" evidence="6">
    <location>
        <begin position="222"/>
        <end position="246"/>
    </location>
</feature>
<evidence type="ECO:0000313" key="10">
    <source>
        <dbReference type="Proteomes" id="UP000564629"/>
    </source>
</evidence>
<dbReference type="InterPro" id="IPR036286">
    <property type="entry name" value="LexA/Signal_pep-like_sf"/>
</dbReference>
<name>A0A511FCX6_9CELL</name>
<evidence type="ECO:0000313" key="8">
    <source>
        <dbReference type="EMBL" id="MBB5474669.1"/>
    </source>
</evidence>
<evidence type="ECO:0000256" key="4">
    <source>
        <dbReference type="ARBA" id="ARBA00023136"/>
    </source>
</evidence>
<dbReference type="InterPro" id="IPR001733">
    <property type="entry name" value="Peptidase_S26B"/>
</dbReference>
<dbReference type="AlphaFoldDB" id="A0A511FCX6"/>
<evidence type="ECO:0000256" key="3">
    <source>
        <dbReference type="ARBA" id="ARBA00022989"/>
    </source>
</evidence>
<evidence type="ECO:0000313" key="9">
    <source>
        <dbReference type="Proteomes" id="UP000321723"/>
    </source>
</evidence>
<keyword evidence="4 6" id="KW-0472">Membrane</keyword>
<dbReference type="NCBIfam" id="TIGR02228">
    <property type="entry name" value="sigpep_I_arch"/>
    <property type="match status" value="1"/>
</dbReference>
<gene>
    <name evidence="7" type="ORF">CHO01_22070</name>
    <name evidence="8" type="ORF">HNR08_003405</name>
</gene>
<dbReference type="Proteomes" id="UP000321723">
    <property type="component" value="Unassembled WGS sequence"/>
</dbReference>
<dbReference type="GO" id="GO:0016020">
    <property type="term" value="C:membrane"/>
    <property type="evidence" value="ECO:0007669"/>
    <property type="project" value="UniProtKB-SubCell"/>
</dbReference>
<comment type="caution">
    <text evidence="7">The sequence shown here is derived from an EMBL/GenBank/DDBJ whole genome shotgun (WGS) entry which is preliminary data.</text>
</comment>
<reference evidence="8 10" key="2">
    <citation type="submission" date="2020-08" db="EMBL/GenBank/DDBJ databases">
        <title>Sequencing the genomes of 1000 actinobacteria strains.</title>
        <authorList>
            <person name="Klenk H.-P."/>
        </authorList>
    </citation>
    <scope>NUCLEOTIDE SEQUENCE [LARGE SCALE GENOMIC DNA]</scope>
    <source>
        <strain evidence="8 10">DSM 9581</strain>
    </source>
</reference>
<dbReference type="GO" id="GO:0004252">
    <property type="term" value="F:serine-type endopeptidase activity"/>
    <property type="evidence" value="ECO:0007669"/>
    <property type="project" value="UniProtKB-UniRule"/>
</dbReference>
<sequence length="258" mass="27183">MIRALVAVEAPPRHAKVPSRGAGLLARGIPTRTPVGAAGTASPAAADGRPRELNARARATGPLATAYRRVRSLLSALVTAALLVVLATNFLLPVLAERAGLQPYAVLSGSMEPLLHTRTTVLVDTAIDADDLKSGEVIAFMTARGQTPTTHRITERFTDDAGQLFYRTQGDANEDPDPKPVSPANVLGVLHADLDDYGPTVAGRQVPIGQAVTWTRTAEGRIALLAPAVAALVIGELGVAISGSFADPRTWTRRRARR</sequence>
<dbReference type="EC" id="3.4.21.89" evidence="5"/>
<accession>A0A511FCX6</accession>
<evidence type="ECO:0000256" key="6">
    <source>
        <dbReference type="SAM" id="Phobius"/>
    </source>
</evidence>
<dbReference type="Proteomes" id="UP000564629">
    <property type="component" value="Unassembled WGS sequence"/>
</dbReference>
<keyword evidence="9" id="KW-1185">Reference proteome</keyword>
<protein>
    <recommendedName>
        <fullName evidence="5">Signal peptidase I</fullName>
        <ecNumber evidence="5">3.4.21.89</ecNumber>
    </recommendedName>
</protein>
<evidence type="ECO:0000256" key="2">
    <source>
        <dbReference type="ARBA" id="ARBA00022692"/>
    </source>
</evidence>
<comment type="subcellular location">
    <subcellularLocation>
        <location evidence="1">Membrane</location>
    </subcellularLocation>
</comment>
<dbReference type="SUPFAM" id="SSF51306">
    <property type="entry name" value="LexA/Signal peptidase"/>
    <property type="match status" value="1"/>
</dbReference>
<reference evidence="7 9" key="1">
    <citation type="submission" date="2019-07" db="EMBL/GenBank/DDBJ databases">
        <title>Whole genome shotgun sequence of Cellulomonas hominis NBRC 16055.</title>
        <authorList>
            <person name="Hosoyama A."/>
            <person name="Uohara A."/>
            <person name="Ohji S."/>
            <person name="Ichikawa N."/>
        </authorList>
    </citation>
    <scope>NUCLEOTIDE SEQUENCE [LARGE SCALE GENOMIC DNA]</scope>
    <source>
        <strain evidence="7 9">NBRC 16055</strain>
    </source>
</reference>
<dbReference type="EMBL" id="BJVQ01000029">
    <property type="protein sequence ID" value="GEL47091.1"/>
    <property type="molecule type" value="Genomic_DNA"/>
</dbReference>
<dbReference type="CDD" id="cd06530">
    <property type="entry name" value="S26_SPase_I"/>
    <property type="match status" value="1"/>
</dbReference>
<keyword evidence="3 6" id="KW-1133">Transmembrane helix</keyword>
<evidence type="ECO:0000256" key="5">
    <source>
        <dbReference type="NCBIfam" id="TIGR02228"/>
    </source>
</evidence>
<dbReference type="InterPro" id="IPR019533">
    <property type="entry name" value="Peptidase_S26"/>
</dbReference>
<organism evidence="7 9">
    <name type="scientific">Cellulomonas hominis</name>
    <dbReference type="NCBI Taxonomy" id="156981"/>
    <lineage>
        <taxon>Bacteria</taxon>
        <taxon>Bacillati</taxon>
        <taxon>Actinomycetota</taxon>
        <taxon>Actinomycetes</taxon>
        <taxon>Micrococcales</taxon>
        <taxon>Cellulomonadaceae</taxon>
        <taxon>Cellulomonas</taxon>
    </lineage>
</organism>
<dbReference type="GO" id="GO:0009003">
    <property type="term" value="F:signal peptidase activity"/>
    <property type="evidence" value="ECO:0007669"/>
    <property type="project" value="UniProtKB-EC"/>
</dbReference>
<proteinExistence type="predicted"/>
<feature type="transmembrane region" description="Helical" evidence="6">
    <location>
        <begin position="73"/>
        <end position="96"/>
    </location>
</feature>
<keyword evidence="2 6" id="KW-0812">Transmembrane</keyword>
<dbReference type="EMBL" id="JACHDN010000001">
    <property type="protein sequence ID" value="MBB5474669.1"/>
    <property type="molecule type" value="Genomic_DNA"/>
</dbReference>
<dbReference type="GO" id="GO:0006465">
    <property type="term" value="P:signal peptide processing"/>
    <property type="evidence" value="ECO:0007669"/>
    <property type="project" value="UniProtKB-UniRule"/>
</dbReference>
<evidence type="ECO:0000313" key="7">
    <source>
        <dbReference type="EMBL" id="GEL47091.1"/>
    </source>
</evidence>